<keyword evidence="1" id="KW-0472">Membrane</keyword>
<evidence type="ECO:0000256" key="1">
    <source>
        <dbReference type="SAM" id="Phobius"/>
    </source>
</evidence>
<proteinExistence type="predicted"/>
<accession>A0A2M8L7G1</accession>
<gene>
    <name evidence="2" type="ORF">COU97_01365</name>
</gene>
<reference evidence="3" key="1">
    <citation type="submission" date="2017-09" db="EMBL/GenBank/DDBJ databases">
        <title>Depth-based differentiation of microbial function through sediment-hosted aquifers and enrichment of novel symbionts in the deep terrestrial subsurface.</title>
        <authorList>
            <person name="Probst A.J."/>
            <person name="Ladd B."/>
            <person name="Jarett J.K."/>
            <person name="Geller-Mcgrath D.E."/>
            <person name="Sieber C.M.K."/>
            <person name="Emerson J.B."/>
            <person name="Anantharaman K."/>
            <person name="Thomas B.C."/>
            <person name="Malmstrom R."/>
            <person name="Stieglmeier M."/>
            <person name="Klingl A."/>
            <person name="Woyke T."/>
            <person name="Ryan C.M."/>
            <person name="Banfield J.F."/>
        </authorList>
    </citation>
    <scope>NUCLEOTIDE SEQUENCE [LARGE SCALE GENOMIC DNA]</scope>
</reference>
<organism evidence="2 3">
    <name type="scientific">Candidatus Shapirobacteria bacterium CG10_big_fil_rev_8_21_14_0_10_48_15</name>
    <dbReference type="NCBI Taxonomy" id="1974484"/>
    <lineage>
        <taxon>Bacteria</taxon>
        <taxon>Candidatus Shapironibacteriota</taxon>
    </lineage>
</organism>
<sequence length="98" mass="11100">MPIINRNNDRFKLGSEALVFAILTLITVLCWVFFATYRAMSQDTIPQITKTQMAPLEPTLKKELLVELQSRLYLPESDLNVVVTPTSTVSADQNNEQD</sequence>
<feature type="transmembrane region" description="Helical" evidence="1">
    <location>
        <begin position="17"/>
        <end position="37"/>
    </location>
</feature>
<protein>
    <submittedName>
        <fullName evidence="2">Uncharacterized protein</fullName>
    </submittedName>
</protein>
<evidence type="ECO:0000313" key="2">
    <source>
        <dbReference type="EMBL" id="PJE70128.1"/>
    </source>
</evidence>
<dbReference type="AlphaFoldDB" id="A0A2M8L7G1"/>
<evidence type="ECO:0000313" key="3">
    <source>
        <dbReference type="Proteomes" id="UP000231579"/>
    </source>
</evidence>
<comment type="caution">
    <text evidence="2">The sequence shown here is derived from an EMBL/GenBank/DDBJ whole genome shotgun (WGS) entry which is preliminary data.</text>
</comment>
<dbReference type="Proteomes" id="UP000231579">
    <property type="component" value="Unassembled WGS sequence"/>
</dbReference>
<name>A0A2M8L7G1_9BACT</name>
<keyword evidence="1" id="KW-0812">Transmembrane</keyword>
<keyword evidence="1" id="KW-1133">Transmembrane helix</keyword>
<dbReference type="EMBL" id="PFEM01000020">
    <property type="protein sequence ID" value="PJE70128.1"/>
    <property type="molecule type" value="Genomic_DNA"/>
</dbReference>